<keyword evidence="5" id="KW-1185">Reference proteome</keyword>
<evidence type="ECO:0000259" key="3">
    <source>
        <dbReference type="PROSITE" id="PS51635"/>
    </source>
</evidence>
<dbReference type="STRING" id="1229780.BN381_290033"/>
<dbReference type="Gene3D" id="3.40.1090.10">
    <property type="entry name" value="Cytosolic phospholipase A2 catalytic domain"/>
    <property type="match status" value="2"/>
</dbReference>
<feature type="active site" description="Proton acceptor" evidence="2">
    <location>
        <position position="196"/>
    </location>
</feature>
<dbReference type="Pfam" id="PF01734">
    <property type="entry name" value="Patatin"/>
    <property type="match status" value="1"/>
</dbReference>
<keyword evidence="2" id="KW-0442">Lipid degradation</keyword>
<dbReference type="RefSeq" id="WP_012226676.1">
    <property type="nucleotide sequence ID" value="NZ_HG422565.1"/>
</dbReference>
<feature type="domain" description="PNPLA" evidence="3">
    <location>
        <begin position="11"/>
        <end position="209"/>
    </location>
</feature>
<sequence length="302" mass="31498">MIQLPPRVTVVLGSGGAGGWMFHLGVLRALQSEADFLLSDASRVIATSAGAGVAAPVLMGTSPADTEAALMTPPSGDEREAFSEARDANRDRGLERFVPAAPNLASRVLSNPILAGSGLLPAGIIPTTGLARADSVRDTDRWPPSLWITATRLSDGQPCVFGPGRLDAPLQLAVQASQAIPGAFAPVEINGERYVDGGLVSPNHAKLALEDPCDLVILVSVQSRPGLRATRVQARRRLGSELAALSDAGLPTVLVEVDDATNAWFRGFPRSSSDNGPVIQQHAAGLTRQALRRWAESGSGPA</sequence>
<feature type="short sequence motif" description="DGA/G" evidence="2">
    <location>
        <begin position="196"/>
        <end position="198"/>
    </location>
</feature>
<dbReference type="PROSITE" id="PS51635">
    <property type="entry name" value="PNPLA"/>
    <property type="match status" value="1"/>
</dbReference>
<dbReference type="Proteomes" id="UP000018291">
    <property type="component" value="Unassembled WGS sequence"/>
</dbReference>
<dbReference type="HOGENOM" id="CLU_055284_1_0_11"/>
<name>R4YYL8_9ACTN</name>
<keyword evidence="2" id="KW-0378">Hydrolase</keyword>
<dbReference type="AlphaFoldDB" id="R4YYL8"/>
<dbReference type="GO" id="GO:0016787">
    <property type="term" value="F:hydrolase activity"/>
    <property type="evidence" value="ECO:0007669"/>
    <property type="project" value="UniProtKB-UniRule"/>
</dbReference>
<proteinExistence type="predicted"/>
<dbReference type="InterPro" id="IPR016035">
    <property type="entry name" value="Acyl_Trfase/lysoPLipase"/>
</dbReference>
<accession>R4YYL8</accession>
<evidence type="ECO:0000256" key="2">
    <source>
        <dbReference type="PROSITE-ProRule" id="PRU01161"/>
    </source>
</evidence>
<dbReference type="SUPFAM" id="SSF52151">
    <property type="entry name" value="FabD/lysophospholipase-like"/>
    <property type="match status" value="1"/>
</dbReference>
<keyword evidence="1 2" id="KW-0443">Lipid metabolism</keyword>
<gene>
    <name evidence="4" type="ORF">BN381_290033</name>
</gene>
<comment type="caution">
    <text evidence="4">The sequence shown here is derived from an EMBL/GenBank/DDBJ whole genome shotgun (WGS) entry which is preliminary data.</text>
</comment>
<organism evidence="4 5">
    <name type="scientific">Candidatus Neomicrothrix parvicella RN1</name>
    <dbReference type="NCBI Taxonomy" id="1229780"/>
    <lineage>
        <taxon>Bacteria</taxon>
        <taxon>Bacillati</taxon>
        <taxon>Actinomycetota</taxon>
        <taxon>Acidimicrobiia</taxon>
        <taxon>Acidimicrobiales</taxon>
        <taxon>Microthrixaceae</taxon>
        <taxon>Candidatus Neomicrothrix</taxon>
    </lineage>
</organism>
<dbReference type="eggNOG" id="COG1752">
    <property type="taxonomic scope" value="Bacteria"/>
</dbReference>
<dbReference type="EMBL" id="CANL01000022">
    <property type="protein sequence ID" value="CCM63674.1"/>
    <property type="molecule type" value="Genomic_DNA"/>
</dbReference>
<evidence type="ECO:0000313" key="4">
    <source>
        <dbReference type="EMBL" id="CCM63674.1"/>
    </source>
</evidence>
<reference evidence="4 5" key="1">
    <citation type="journal article" date="2013" name="ISME J.">
        <title>Metabolic model for the filamentous 'Candidatus Microthrix parvicella' based on genomic and metagenomic analyses.</title>
        <authorList>
            <person name="Jon McIlroy S."/>
            <person name="Kristiansen R."/>
            <person name="Albertsen M."/>
            <person name="Michael Karst S."/>
            <person name="Rossetti S."/>
            <person name="Lund Nielsen J."/>
            <person name="Tandoi V."/>
            <person name="James Seviour R."/>
            <person name="Nielsen P.H."/>
        </authorList>
    </citation>
    <scope>NUCLEOTIDE SEQUENCE [LARGE SCALE GENOMIC DNA]</scope>
    <source>
        <strain evidence="4 5">RN1</strain>
    </source>
</reference>
<comment type="caution">
    <text evidence="2">Lacks conserved residue(s) required for the propagation of feature annotation.</text>
</comment>
<dbReference type="GO" id="GO:0016042">
    <property type="term" value="P:lipid catabolic process"/>
    <property type="evidence" value="ECO:0007669"/>
    <property type="project" value="UniProtKB-UniRule"/>
</dbReference>
<evidence type="ECO:0000313" key="5">
    <source>
        <dbReference type="Proteomes" id="UP000018291"/>
    </source>
</evidence>
<dbReference type="InterPro" id="IPR002641">
    <property type="entry name" value="PNPLA_dom"/>
</dbReference>
<feature type="active site" description="Nucleophile" evidence="2">
    <location>
        <position position="48"/>
    </location>
</feature>
<evidence type="ECO:0000256" key="1">
    <source>
        <dbReference type="ARBA" id="ARBA00023098"/>
    </source>
</evidence>
<protein>
    <recommendedName>
        <fullName evidence="3">PNPLA domain-containing protein</fullName>
    </recommendedName>
</protein>